<reference evidence="6" key="2">
    <citation type="submission" date="2020-09" db="EMBL/GenBank/DDBJ databases">
        <authorList>
            <person name="Sun Q."/>
            <person name="Zhou Y."/>
        </authorList>
    </citation>
    <scope>NUCLEOTIDE SEQUENCE</scope>
    <source>
        <strain evidence="6">CGMCC 1.15322</strain>
    </source>
</reference>
<evidence type="ECO:0000259" key="5">
    <source>
        <dbReference type="PROSITE" id="PS50931"/>
    </source>
</evidence>
<organism evidence="6 7">
    <name type="scientific">Polaromonas eurypsychrophila</name>
    <dbReference type="NCBI Taxonomy" id="1614635"/>
    <lineage>
        <taxon>Bacteria</taxon>
        <taxon>Pseudomonadati</taxon>
        <taxon>Pseudomonadota</taxon>
        <taxon>Betaproteobacteria</taxon>
        <taxon>Burkholderiales</taxon>
        <taxon>Comamonadaceae</taxon>
        <taxon>Polaromonas</taxon>
    </lineage>
</organism>
<evidence type="ECO:0000256" key="2">
    <source>
        <dbReference type="ARBA" id="ARBA00023015"/>
    </source>
</evidence>
<proteinExistence type="inferred from homology"/>
<dbReference type="PROSITE" id="PS50931">
    <property type="entry name" value="HTH_LYSR"/>
    <property type="match status" value="1"/>
</dbReference>
<dbReference type="Pfam" id="PF00126">
    <property type="entry name" value="HTH_1"/>
    <property type="match status" value="1"/>
</dbReference>
<feature type="domain" description="HTH lysR-type" evidence="5">
    <location>
        <begin position="1"/>
        <end position="58"/>
    </location>
</feature>
<sequence>MDIQTLRIFAAVAREGNLSRAADKLALTQPAVSLQIKGLQAATGLTLFTRSAQGMNLTRDGAALLPLAEKVLAAQGDFKNAAAGLHTQVRGQLRIGTILDPEFTRLGAFLKVLVETAPQVETELRQLMSGDVLAQIDRGELDVGFYLGGPAQARAHPASSQSNRATAQTGREKVGIDSGAIQRLDLAPQFAFRELMHFTYRVLAPAGWGPRVLGKDWKALAALPWIATPPASAHHRLLAGVFEPLCVEPRRVAMVDQEASMLDLVKSGVGLSLVRDSIAMRESQSAGLVIADQVSLQSVLGFVSLHTQRQAPVVASAWQALDAVWC</sequence>
<comment type="similarity">
    <text evidence="1">Belongs to the LysR transcriptional regulatory family.</text>
</comment>
<dbReference type="AlphaFoldDB" id="A0A916STW4"/>
<dbReference type="InterPro" id="IPR036388">
    <property type="entry name" value="WH-like_DNA-bd_sf"/>
</dbReference>
<evidence type="ECO:0000256" key="4">
    <source>
        <dbReference type="ARBA" id="ARBA00023163"/>
    </source>
</evidence>
<reference evidence="6" key="1">
    <citation type="journal article" date="2014" name="Int. J. Syst. Evol. Microbiol.">
        <title>Complete genome sequence of Corynebacterium casei LMG S-19264T (=DSM 44701T), isolated from a smear-ripened cheese.</title>
        <authorList>
            <consortium name="US DOE Joint Genome Institute (JGI-PGF)"/>
            <person name="Walter F."/>
            <person name="Albersmeier A."/>
            <person name="Kalinowski J."/>
            <person name="Ruckert C."/>
        </authorList>
    </citation>
    <scope>NUCLEOTIDE SEQUENCE</scope>
    <source>
        <strain evidence="6">CGMCC 1.15322</strain>
    </source>
</reference>
<dbReference type="EMBL" id="BMIG01000020">
    <property type="protein sequence ID" value="GGB13139.1"/>
    <property type="molecule type" value="Genomic_DNA"/>
</dbReference>
<evidence type="ECO:0000256" key="3">
    <source>
        <dbReference type="ARBA" id="ARBA00023125"/>
    </source>
</evidence>
<dbReference type="Gene3D" id="1.10.10.10">
    <property type="entry name" value="Winged helix-like DNA-binding domain superfamily/Winged helix DNA-binding domain"/>
    <property type="match status" value="1"/>
</dbReference>
<gene>
    <name evidence="6" type="ORF">GCM10011496_37540</name>
</gene>
<keyword evidence="3" id="KW-0238">DNA-binding</keyword>
<dbReference type="RefSeq" id="WP_188710088.1">
    <property type="nucleotide sequence ID" value="NZ_BMIG01000020.1"/>
</dbReference>
<dbReference type="PRINTS" id="PR00039">
    <property type="entry name" value="HTHLYSR"/>
</dbReference>
<comment type="caution">
    <text evidence="6">The sequence shown here is derived from an EMBL/GenBank/DDBJ whole genome shotgun (WGS) entry which is preliminary data.</text>
</comment>
<keyword evidence="4" id="KW-0804">Transcription</keyword>
<dbReference type="CDD" id="cd05466">
    <property type="entry name" value="PBP2_LTTR_substrate"/>
    <property type="match status" value="1"/>
</dbReference>
<keyword evidence="7" id="KW-1185">Reference proteome</keyword>
<dbReference type="Pfam" id="PF03466">
    <property type="entry name" value="LysR_substrate"/>
    <property type="match status" value="2"/>
</dbReference>
<dbReference type="GO" id="GO:0000976">
    <property type="term" value="F:transcription cis-regulatory region binding"/>
    <property type="evidence" value="ECO:0007669"/>
    <property type="project" value="TreeGrafter"/>
</dbReference>
<dbReference type="InterPro" id="IPR000847">
    <property type="entry name" value="LysR_HTH_N"/>
</dbReference>
<dbReference type="PANTHER" id="PTHR30126:SF40">
    <property type="entry name" value="HTH-TYPE TRANSCRIPTIONAL REGULATOR GLTR"/>
    <property type="match status" value="1"/>
</dbReference>
<evidence type="ECO:0000313" key="7">
    <source>
        <dbReference type="Proteomes" id="UP000620596"/>
    </source>
</evidence>
<dbReference type="GO" id="GO:0003700">
    <property type="term" value="F:DNA-binding transcription factor activity"/>
    <property type="evidence" value="ECO:0007669"/>
    <property type="project" value="InterPro"/>
</dbReference>
<accession>A0A916STW4</accession>
<dbReference type="PANTHER" id="PTHR30126">
    <property type="entry name" value="HTH-TYPE TRANSCRIPTIONAL REGULATOR"/>
    <property type="match status" value="1"/>
</dbReference>
<evidence type="ECO:0000313" key="6">
    <source>
        <dbReference type="EMBL" id="GGB13139.1"/>
    </source>
</evidence>
<name>A0A916STW4_9BURK</name>
<evidence type="ECO:0000256" key="1">
    <source>
        <dbReference type="ARBA" id="ARBA00009437"/>
    </source>
</evidence>
<dbReference type="SUPFAM" id="SSF53850">
    <property type="entry name" value="Periplasmic binding protein-like II"/>
    <property type="match status" value="1"/>
</dbReference>
<protein>
    <submittedName>
        <fullName evidence="6">LysR family transcriptional regulator</fullName>
    </submittedName>
</protein>
<dbReference type="Proteomes" id="UP000620596">
    <property type="component" value="Unassembled WGS sequence"/>
</dbReference>
<keyword evidence="2" id="KW-0805">Transcription regulation</keyword>
<dbReference type="InterPro" id="IPR005119">
    <property type="entry name" value="LysR_subst-bd"/>
</dbReference>
<dbReference type="InterPro" id="IPR036390">
    <property type="entry name" value="WH_DNA-bd_sf"/>
</dbReference>
<dbReference type="Gene3D" id="3.40.190.10">
    <property type="entry name" value="Periplasmic binding protein-like II"/>
    <property type="match status" value="2"/>
</dbReference>
<dbReference type="SUPFAM" id="SSF46785">
    <property type="entry name" value="Winged helix' DNA-binding domain"/>
    <property type="match status" value="1"/>
</dbReference>